<evidence type="ECO:0000313" key="3">
    <source>
        <dbReference type="Proteomes" id="UP000799776"/>
    </source>
</evidence>
<dbReference type="EMBL" id="ML978792">
    <property type="protein sequence ID" value="KAF2083397.1"/>
    <property type="molecule type" value="Genomic_DNA"/>
</dbReference>
<evidence type="ECO:0000256" key="1">
    <source>
        <dbReference type="SAM" id="MobiDB-lite"/>
    </source>
</evidence>
<dbReference type="Proteomes" id="UP000799776">
    <property type="component" value="Unassembled WGS sequence"/>
</dbReference>
<dbReference type="OrthoDB" id="336240at2759"/>
<feature type="region of interest" description="Disordered" evidence="1">
    <location>
        <begin position="1"/>
        <end position="53"/>
    </location>
</feature>
<protein>
    <recommendedName>
        <fullName evidence="4">RRM domain-containing protein</fullName>
    </recommendedName>
</protein>
<sequence length="526" mass="57919">MGTPGKNTGDQKQNQKPKQPLPYRPSELMPRSRTESAPEFVSDPLWLSTSGPPSLIEARSREINRGNPANAWVLHQRSMSAQGGMDYDPFDVESSQNNLDYTTRPSPTPSHHARGVSEQSNLFTGADQFQQGLNQMSSMTQAFQNSNLGHHGYQQIPSGNGGPSAYQQLPTGNGDGDVFTGNSRGSSSEAFPDFQYTHAWPAYQYEQQAQAEHAQQQYEEHLAANFPPPSDLPPPANADIYGQNLAVSGELPPASQAQQSALVPASSGARPQRCIPVVQKVDTSQAVLIHLTGFGWNATINEIISVLGGSNAKCIEYPAGNDGIHFEIDWETGKAGDCFIEMRDEQQAKISINKLQAKEISGRRPKATITDTATMMSKLFPRAYGVAWGPHGVHYIDFNEFDRFFDKENFDFAAERVRMLGQDTNKWSSAAPQRPFEHVISLVLKFPWTHPAAQEDAGHLRSFAMYMASTLAEHLRDIKAQNLTNTLHARSALNQAVLFRLCGIINASEGFCLPDKKQMSDLISTV</sequence>
<keyword evidence="3" id="KW-1185">Reference proteome</keyword>
<gene>
    <name evidence="2" type="ORF">K490DRAFT_69857</name>
</gene>
<evidence type="ECO:0000313" key="2">
    <source>
        <dbReference type="EMBL" id="KAF2083397.1"/>
    </source>
</evidence>
<feature type="region of interest" description="Disordered" evidence="1">
    <location>
        <begin position="148"/>
        <end position="178"/>
    </location>
</feature>
<dbReference type="AlphaFoldDB" id="A0A9P4HMN8"/>
<feature type="region of interest" description="Disordered" evidence="1">
    <location>
        <begin position="93"/>
        <end position="117"/>
    </location>
</feature>
<organism evidence="2 3">
    <name type="scientific">Saccharata proteae CBS 121410</name>
    <dbReference type="NCBI Taxonomy" id="1314787"/>
    <lineage>
        <taxon>Eukaryota</taxon>
        <taxon>Fungi</taxon>
        <taxon>Dikarya</taxon>
        <taxon>Ascomycota</taxon>
        <taxon>Pezizomycotina</taxon>
        <taxon>Dothideomycetes</taxon>
        <taxon>Dothideomycetes incertae sedis</taxon>
        <taxon>Botryosphaeriales</taxon>
        <taxon>Saccharataceae</taxon>
        <taxon>Saccharata</taxon>
    </lineage>
</organism>
<feature type="compositionally biased region" description="Polar residues" evidence="1">
    <location>
        <begin position="1"/>
        <end position="10"/>
    </location>
</feature>
<feature type="compositionally biased region" description="Polar residues" evidence="1">
    <location>
        <begin position="93"/>
        <end position="105"/>
    </location>
</feature>
<comment type="caution">
    <text evidence="2">The sequence shown here is derived from an EMBL/GenBank/DDBJ whole genome shotgun (WGS) entry which is preliminary data.</text>
</comment>
<name>A0A9P4HMN8_9PEZI</name>
<proteinExistence type="predicted"/>
<reference evidence="2" key="1">
    <citation type="journal article" date="2020" name="Stud. Mycol.">
        <title>101 Dothideomycetes genomes: a test case for predicting lifestyles and emergence of pathogens.</title>
        <authorList>
            <person name="Haridas S."/>
            <person name="Albert R."/>
            <person name="Binder M."/>
            <person name="Bloem J."/>
            <person name="Labutti K."/>
            <person name="Salamov A."/>
            <person name="Andreopoulos B."/>
            <person name="Baker S."/>
            <person name="Barry K."/>
            <person name="Bills G."/>
            <person name="Bluhm B."/>
            <person name="Cannon C."/>
            <person name="Castanera R."/>
            <person name="Culley D."/>
            <person name="Daum C."/>
            <person name="Ezra D."/>
            <person name="Gonzalez J."/>
            <person name="Henrissat B."/>
            <person name="Kuo A."/>
            <person name="Liang C."/>
            <person name="Lipzen A."/>
            <person name="Lutzoni F."/>
            <person name="Magnuson J."/>
            <person name="Mondo S."/>
            <person name="Nolan M."/>
            <person name="Ohm R."/>
            <person name="Pangilinan J."/>
            <person name="Park H.-J."/>
            <person name="Ramirez L."/>
            <person name="Alfaro M."/>
            <person name="Sun H."/>
            <person name="Tritt A."/>
            <person name="Yoshinaga Y."/>
            <person name="Zwiers L.-H."/>
            <person name="Turgeon B."/>
            <person name="Goodwin S."/>
            <person name="Spatafora J."/>
            <person name="Crous P."/>
            <person name="Grigoriev I."/>
        </authorList>
    </citation>
    <scope>NUCLEOTIDE SEQUENCE</scope>
    <source>
        <strain evidence="2">CBS 121410</strain>
    </source>
</reference>
<evidence type="ECO:0008006" key="4">
    <source>
        <dbReference type="Google" id="ProtNLM"/>
    </source>
</evidence>
<accession>A0A9P4HMN8</accession>
<dbReference type="Gene3D" id="3.30.70.330">
    <property type="match status" value="1"/>
</dbReference>
<dbReference type="InterPro" id="IPR012677">
    <property type="entry name" value="Nucleotide-bd_a/b_plait_sf"/>
</dbReference>